<dbReference type="SUPFAM" id="SSF51735">
    <property type="entry name" value="NAD(P)-binding Rossmann-fold domains"/>
    <property type="match status" value="1"/>
</dbReference>
<protein>
    <submittedName>
        <fullName evidence="2">NAD(P)-dependent oxidoreductase</fullName>
    </submittedName>
</protein>
<evidence type="ECO:0000313" key="2">
    <source>
        <dbReference type="EMBL" id="MCT2583101.1"/>
    </source>
</evidence>
<feature type="domain" description="NAD-dependent epimerase/dehydratase" evidence="1">
    <location>
        <begin position="3"/>
        <end position="163"/>
    </location>
</feature>
<dbReference type="RefSeq" id="WP_260190469.1">
    <property type="nucleotide sequence ID" value="NZ_JAFFZE010000009.1"/>
</dbReference>
<proteinExistence type="predicted"/>
<evidence type="ECO:0000259" key="1">
    <source>
        <dbReference type="Pfam" id="PF01370"/>
    </source>
</evidence>
<comment type="caution">
    <text evidence="2">The sequence shown here is derived from an EMBL/GenBank/DDBJ whole genome shotgun (WGS) entry which is preliminary data.</text>
</comment>
<reference evidence="2 3" key="1">
    <citation type="submission" date="2021-02" db="EMBL/GenBank/DDBJ databases">
        <title>Actinophytocola xerophila sp. nov., isolated from soil of cotton cropping field.</title>
        <authorList>
            <person name="Huang R."/>
            <person name="Chen X."/>
            <person name="Ge X."/>
            <person name="Liu W."/>
        </authorList>
    </citation>
    <scope>NUCLEOTIDE SEQUENCE [LARGE SCALE GENOMIC DNA]</scope>
    <source>
        <strain evidence="2 3">S1-96</strain>
    </source>
</reference>
<name>A0ABT2J5F5_9PSEU</name>
<gene>
    <name evidence="2" type="ORF">JT362_08230</name>
</gene>
<keyword evidence="3" id="KW-1185">Reference proteome</keyword>
<dbReference type="EMBL" id="JAFFZE010000009">
    <property type="protein sequence ID" value="MCT2583101.1"/>
    <property type="molecule type" value="Genomic_DNA"/>
</dbReference>
<dbReference type="Gene3D" id="3.40.50.720">
    <property type="entry name" value="NAD(P)-binding Rossmann-like Domain"/>
    <property type="match status" value="1"/>
</dbReference>
<dbReference type="Pfam" id="PF01370">
    <property type="entry name" value="Epimerase"/>
    <property type="match status" value="1"/>
</dbReference>
<accession>A0ABT2J5F5</accession>
<evidence type="ECO:0000313" key="3">
    <source>
        <dbReference type="Proteomes" id="UP001156441"/>
    </source>
</evidence>
<dbReference type="InterPro" id="IPR036291">
    <property type="entry name" value="NAD(P)-bd_dom_sf"/>
</dbReference>
<dbReference type="Proteomes" id="UP001156441">
    <property type="component" value="Unassembled WGS sequence"/>
</dbReference>
<dbReference type="InterPro" id="IPR001509">
    <property type="entry name" value="Epimerase_deHydtase"/>
</dbReference>
<organism evidence="2 3">
    <name type="scientific">Actinophytocola gossypii</name>
    <dbReference type="NCBI Taxonomy" id="2812003"/>
    <lineage>
        <taxon>Bacteria</taxon>
        <taxon>Bacillati</taxon>
        <taxon>Actinomycetota</taxon>
        <taxon>Actinomycetes</taxon>
        <taxon>Pseudonocardiales</taxon>
        <taxon>Pseudonocardiaceae</taxon>
    </lineage>
</organism>
<sequence>MRVVLIGGGGMVGRLLCAHLAGRHDLVVVDPATPGPPGVTHVAADVTGEGALDVLAGADAAVHLAAVVPRAGETADPARVTAAFAVNVGSVHLGLAAAQRHDLAAFVHISSMSVHADYGRRPIDPTAPPDATEPYGLSKRLAEDVCLVLSARRSRPSVCSLRLAYPTPDADWPAWRRPDSGRLDRPRLADGTPVAALAGTDLAAAVEAALRYRGGYRAVPIVGDPRTLDRDEPNVLGWTPARIH</sequence>